<evidence type="ECO:0000313" key="8">
    <source>
        <dbReference type="Proteomes" id="UP001139095"/>
    </source>
</evidence>
<proteinExistence type="inferred from homology"/>
<dbReference type="GO" id="GO:0008483">
    <property type="term" value="F:transaminase activity"/>
    <property type="evidence" value="ECO:0007669"/>
    <property type="project" value="UniProtKB-KW"/>
</dbReference>
<dbReference type="Gene3D" id="3.40.640.10">
    <property type="entry name" value="Type I PLP-dependent aspartate aminotransferase-like (Major domain)"/>
    <property type="match status" value="1"/>
</dbReference>
<dbReference type="GO" id="GO:0030170">
    <property type="term" value="F:pyridoxal phosphate binding"/>
    <property type="evidence" value="ECO:0007669"/>
    <property type="project" value="InterPro"/>
</dbReference>
<keyword evidence="4 5" id="KW-0663">Pyridoxal phosphate</keyword>
<dbReference type="Pfam" id="PF01053">
    <property type="entry name" value="Cys_Met_Meta_PP"/>
    <property type="match status" value="1"/>
</dbReference>
<comment type="similarity">
    <text evidence="2 6">Belongs to the trans-sulfuration enzymes family.</text>
</comment>
<dbReference type="GO" id="GO:0071269">
    <property type="term" value="P:L-homocysteine biosynthetic process"/>
    <property type="evidence" value="ECO:0007669"/>
    <property type="project" value="TreeGrafter"/>
</dbReference>
<dbReference type="CDD" id="cd00614">
    <property type="entry name" value="CGS_like"/>
    <property type="match status" value="1"/>
</dbReference>
<feature type="modified residue" description="N6-(pyridoxal phosphate)lysine" evidence="5">
    <location>
        <position position="204"/>
    </location>
</feature>
<dbReference type="SUPFAM" id="SSF53383">
    <property type="entry name" value="PLP-dependent transferases"/>
    <property type="match status" value="1"/>
</dbReference>
<comment type="cofactor">
    <cofactor evidence="1 6">
        <name>pyridoxal 5'-phosphate</name>
        <dbReference type="ChEBI" id="CHEBI:597326"/>
    </cofactor>
</comment>
<comment type="caution">
    <text evidence="7">The sequence shown here is derived from an EMBL/GenBank/DDBJ whole genome shotgun (WGS) entry which is preliminary data.</text>
</comment>
<dbReference type="GO" id="GO:0006535">
    <property type="term" value="P:cysteine biosynthetic process from serine"/>
    <property type="evidence" value="ECO:0007669"/>
    <property type="project" value="TreeGrafter"/>
</dbReference>
<gene>
    <name evidence="7" type="ORF">LG368_02185</name>
</gene>
<dbReference type="RefSeq" id="WP_226753091.1">
    <property type="nucleotide sequence ID" value="NZ_JAJATW010000002.1"/>
</dbReference>
<organism evidence="7 8">
    <name type="scientific">Marinomonas algarum</name>
    <dbReference type="NCBI Taxonomy" id="2883105"/>
    <lineage>
        <taxon>Bacteria</taxon>
        <taxon>Pseudomonadati</taxon>
        <taxon>Pseudomonadota</taxon>
        <taxon>Gammaproteobacteria</taxon>
        <taxon>Oceanospirillales</taxon>
        <taxon>Oceanospirillaceae</taxon>
        <taxon>Marinomonas</taxon>
    </lineage>
</organism>
<dbReference type="PANTHER" id="PTHR43797:SF2">
    <property type="entry name" value="HOMOCYSTEINE_CYSTEINE SYNTHASE"/>
    <property type="match status" value="1"/>
</dbReference>
<keyword evidence="8" id="KW-1185">Reference proteome</keyword>
<dbReference type="GO" id="GO:0005737">
    <property type="term" value="C:cytoplasm"/>
    <property type="evidence" value="ECO:0007669"/>
    <property type="project" value="TreeGrafter"/>
</dbReference>
<dbReference type="PANTHER" id="PTHR43797">
    <property type="entry name" value="HOMOCYSTEINE/CYSTEINE SYNTHASE"/>
    <property type="match status" value="1"/>
</dbReference>
<evidence type="ECO:0000313" key="7">
    <source>
        <dbReference type="EMBL" id="MCB5160706.1"/>
    </source>
</evidence>
<dbReference type="InterPro" id="IPR000277">
    <property type="entry name" value="Cys/Met-Metab_PyrdxlP-dep_enz"/>
</dbReference>
<accession>A0A9X1LE38</accession>
<evidence type="ECO:0000256" key="5">
    <source>
        <dbReference type="PIRSR" id="PIRSR001434-2"/>
    </source>
</evidence>
<dbReference type="EMBL" id="JAJATW010000002">
    <property type="protein sequence ID" value="MCB5160706.1"/>
    <property type="molecule type" value="Genomic_DNA"/>
</dbReference>
<dbReference type="InterPro" id="IPR006235">
    <property type="entry name" value="OAc-hSer/O-AcSer_sulfhydrylase"/>
</dbReference>
<dbReference type="GO" id="GO:0019346">
    <property type="term" value="P:transsulfuration"/>
    <property type="evidence" value="ECO:0007669"/>
    <property type="project" value="InterPro"/>
</dbReference>
<dbReference type="InterPro" id="IPR015421">
    <property type="entry name" value="PyrdxlP-dep_Trfase_major"/>
</dbReference>
<name>A0A9X1LE38_9GAMM</name>
<evidence type="ECO:0000256" key="4">
    <source>
        <dbReference type="ARBA" id="ARBA00022898"/>
    </source>
</evidence>
<evidence type="ECO:0000256" key="2">
    <source>
        <dbReference type="ARBA" id="ARBA00009077"/>
    </source>
</evidence>
<dbReference type="NCBIfam" id="TIGR01326">
    <property type="entry name" value="OAH_OAS_sulfhy"/>
    <property type="match status" value="1"/>
</dbReference>
<keyword evidence="3" id="KW-0808">Transferase</keyword>
<keyword evidence="7" id="KW-0032">Aminotransferase</keyword>
<dbReference type="InterPro" id="IPR015422">
    <property type="entry name" value="PyrdxlP-dep_Trfase_small"/>
</dbReference>
<dbReference type="GO" id="GO:0004124">
    <property type="term" value="F:cysteine synthase activity"/>
    <property type="evidence" value="ECO:0007669"/>
    <property type="project" value="TreeGrafter"/>
</dbReference>
<evidence type="ECO:0000256" key="3">
    <source>
        <dbReference type="ARBA" id="ARBA00022679"/>
    </source>
</evidence>
<protein>
    <submittedName>
        <fullName evidence="7">Aminotransferase class I/II-fold pyridoxal phosphate-dependent enzyme</fullName>
    </submittedName>
</protein>
<reference evidence="7" key="1">
    <citation type="submission" date="2021-10" db="EMBL/GenBank/DDBJ databases">
        <title>Marinomonas pontica sp. nov., isolated from the Black Sea.</title>
        <authorList>
            <person name="Zhao L.-H."/>
            <person name="Xue J.-H."/>
        </authorList>
    </citation>
    <scope>NUCLEOTIDE SEQUENCE</scope>
    <source>
        <strain evidence="7">E8</strain>
    </source>
</reference>
<dbReference type="GO" id="GO:0003961">
    <property type="term" value="F:O-acetylhomoserine aminocarboxypropyltransferase activity"/>
    <property type="evidence" value="ECO:0007669"/>
    <property type="project" value="TreeGrafter"/>
</dbReference>
<sequence>MKLESIALHHGYTSEPTTKSAAVPIYQTTSYTFDDTQHGADLFDLKVPGNIYTRIMNPTNDVLEQRVAAMEGGIAALAVSSGMSAVTYAIECICEVGTNIVSTSQLYGGSYNLFAHGFPRRGIEVRMISSDDIAGFEAAIDDNTRAIFCESIGNPAGNIVDIEALAVIANKHGVPLIVDNTVATPFLCRPFELGAHIVVHSLTKYIGGHGTTVGGAIVDSGKFDWVANKARFPMLNEPDPSYHDVVYTEALGAAAYIGRCRVVPLRNTGSALAPHSAFLIMQGLETLGLRMERHCSNTEALAEFLNSHEKVNWVNYAALPDNKYHALCQRITNGKASGVLSFGIKGGLEAGTQFIDALQMVLRLVNIGDAKSLACHPASTTHRQLNDEELAKAGVSRDLVRISVGIENIEDIIADISQALDKVSV</sequence>
<dbReference type="PIRSF" id="PIRSF001434">
    <property type="entry name" value="CGS"/>
    <property type="match status" value="1"/>
</dbReference>
<dbReference type="AlphaFoldDB" id="A0A9X1LE38"/>
<dbReference type="FunFam" id="3.40.640.10:FF:000035">
    <property type="entry name" value="O-succinylhomoserine sulfhydrylase"/>
    <property type="match status" value="1"/>
</dbReference>
<dbReference type="Proteomes" id="UP001139095">
    <property type="component" value="Unassembled WGS sequence"/>
</dbReference>
<dbReference type="InterPro" id="IPR015424">
    <property type="entry name" value="PyrdxlP-dep_Trfase"/>
</dbReference>
<evidence type="ECO:0000256" key="6">
    <source>
        <dbReference type="RuleBase" id="RU362118"/>
    </source>
</evidence>
<dbReference type="Gene3D" id="3.90.1150.10">
    <property type="entry name" value="Aspartate Aminotransferase, domain 1"/>
    <property type="match status" value="1"/>
</dbReference>
<evidence type="ECO:0000256" key="1">
    <source>
        <dbReference type="ARBA" id="ARBA00001933"/>
    </source>
</evidence>